<organism evidence="3 4">
    <name type="scientific">Novipirellula aureliae</name>
    <dbReference type="NCBI Taxonomy" id="2527966"/>
    <lineage>
        <taxon>Bacteria</taxon>
        <taxon>Pseudomonadati</taxon>
        <taxon>Planctomycetota</taxon>
        <taxon>Planctomycetia</taxon>
        <taxon>Pirellulales</taxon>
        <taxon>Pirellulaceae</taxon>
        <taxon>Novipirellula</taxon>
    </lineage>
</organism>
<name>A0A5C6DXU1_9BACT</name>
<feature type="chain" id="PRO_5022797834" evidence="2">
    <location>
        <begin position="20"/>
        <end position="477"/>
    </location>
</feature>
<feature type="region of interest" description="Disordered" evidence="1">
    <location>
        <begin position="45"/>
        <end position="64"/>
    </location>
</feature>
<comment type="caution">
    <text evidence="3">The sequence shown here is derived from an EMBL/GenBank/DDBJ whole genome shotgun (WGS) entry which is preliminary data.</text>
</comment>
<dbReference type="InterPro" id="IPR023614">
    <property type="entry name" value="Porin_dom_sf"/>
</dbReference>
<reference evidence="3 4" key="1">
    <citation type="submission" date="2019-02" db="EMBL/GenBank/DDBJ databases">
        <title>Deep-cultivation of Planctomycetes and their phenomic and genomic characterization uncovers novel biology.</title>
        <authorList>
            <person name="Wiegand S."/>
            <person name="Jogler M."/>
            <person name="Boedeker C."/>
            <person name="Pinto D."/>
            <person name="Vollmers J."/>
            <person name="Rivas-Marin E."/>
            <person name="Kohn T."/>
            <person name="Peeters S.H."/>
            <person name="Heuer A."/>
            <person name="Rast P."/>
            <person name="Oberbeckmann S."/>
            <person name="Bunk B."/>
            <person name="Jeske O."/>
            <person name="Meyerdierks A."/>
            <person name="Storesund J.E."/>
            <person name="Kallscheuer N."/>
            <person name="Luecker S."/>
            <person name="Lage O.M."/>
            <person name="Pohl T."/>
            <person name="Merkel B.J."/>
            <person name="Hornburger P."/>
            <person name="Mueller R.-W."/>
            <person name="Bruemmer F."/>
            <person name="Labrenz M."/>
            <person name="Spormann A.M."/>
            <person name="Op Den Camp H."/>
            <person name="Overmann J."/>
            <person name="Amann R."/>
            <person name="Jetten M.S.M."/>
            <person name="Mascher T."/>
            <person name="Medema M.H."/>
            <person name="Devos D.P."/>
            <person name="Kaster A.-K."/>
            <person name="Ovreas L."/>
            <person name="Rohde M."/>
            <person name="Galperin M.Y."/>
            <person name="Jogler C."/>
        </authorList>
    </citation>
    <scope>NUCLEOTIDE SEQUENCE [LARGE SCALE GENOMIC DNA]</scope>
    <source>
        <strain evidence="3 4">Q31b</strain>
    </source>
</reference>
<gene>
    <name evidence="3" type="ORF">Q31b_29270</name>
</gene>
<sequence length="477" mass="52976" precursor="true">MRVLTLAFLTCVLMRYTIASDGGLVDLQSEDFIGYIDVAPVTVPGTVPNSEGPSDSRSVWETPPNDAMNTVSQLDWLDRTKVGYDDGFMIASTDDLDLDTGRYPFKIKLNGWGQLRHTISNFAPPNLDLNQFQLKRGRLVFSGTAFNPDFSYYLQLDGRSSSGDNVRLIDYYLNYDFGHTIWALDPGTIGFRTGKYKMPFSMARGMTGREFEFTDRSMASMFFDVNRSFAWGLYGQLELFQKPVSWETAIFNGLVTGGAETGSSGTLDNNFAYSGRISTNLTGDWGQSELADFEIHQRLAMRVGCGFASSVIDRSGSTEFDSLRVVDSGSTLASILPADVDSYSASLYSVDTSLKYRGWSSTLEYYFRNVTDITGPSSVPNLFDHGFWFQLGYFVIPRKLELLTRWSRVDGNSGSLGEQDQSAEEIAGGLAWYFRGNQAKLVVDATHLDGAPIDSSSLDITPGDVGWLFRSQIQFSF</sequence>
<feature type="signal peptide" evidence="2">
    <location>
        <begin position="1"/>
        <end position="19"/>
    </location>
</feature>
<dbReference type="AlphaFoldDB" id="A0A5C6DXU1"/>
<evidence type="ECO:0000313" key="4">
    <source>
        <dbReference type="Proteomes" id="UP000315471"/>
    </source>
</evidence>
<keyword evidence="4" id="KW-1185">Reference proteome</keyword>
<evidence type="ECO:0000313" key="3">
    <source>
        <dbReference type="EMBL" id="TWU41478.1"/>
    </source>
</evidence>
<accession>A0A5C6DXU1</accession>
<dbReference type="RefSeq" id="WP_146600284.1">
    <property type="nucleotide sequence ID" value="NZ_SJPY01000004.1"/>
</dbReference>
<evidence type="ECO:0000256" key="1">
    <source>
        <dbReference type="SAM" id="MobiDB-lite"/>
    </source>
</evidence>
<dbReference type="Gene3D" id="2.40.160.10">
    <property type="entry name" value="Porin"/>
    <property type="match status" value="1"/>
</dbReference>
<proteinExistence type="predicted"/>
<dbReference type="EMBL" id="SJPY01000004">
    <property type="protein sequence ID" value="TWU41478.1"/>
    <property type="molecule type" value="Genomic_DNA"/>
</dbReference>
<protein>
    <submittedName>
        <fullName evidence="3">Phosphate-selective porin O and P</fullName>
    </submittedName>
</protein>
<feature type="compositionally biased region" description="Polar residues" evidence="1">
    <location>
        <begin position="47"/>
        <end position="59"/>
    </location>
</feature>
<evidence type="ECO:0000256" key="2">
    <source>
        <dbReference type="SAM" id="SignalP"/>
    </source>
</evidence>
<keyword evidence="2" id="KW-0732">Signal</keyword>
<dbReference type="Proteomes" id="UP000315471">
    <property type="component" value="Unassembled WGS sequence"/>
</dbReference>
<dbReference type="OrthoDB" id="9760167at2"/>